<organism evidence="2 3">
    <name type="scientific">Planomonospora alba</name>
    <dbReference type="NCBI Taxonomy" id="161354"/>
    <lineage>
        <taxon>Bacteria</taxon>
        <taxon>Bacillati</taxon>
        <taxon>Actinomycetota</taxon>
        <taxon>Actinomycetes</taxon>
        <taxon>Streptosporangiales</taxon>
        <taxon>Streptosporangiaceae</taxon>
        <taxon>Planomonospora</taxon>
    </lineage>
</organism>
<gene>
    <name evidence="2" type="ORF">GCM10010466_65610</name>
</gene>
<sequence length="74" mass="8171">MLSRVTEGRHGRELDPGLSATSKIGFEPSVVERIQVELESNPINDHKSPSPEHFPEAYRPPDGAEGKASYQGKR</sequence>
<name>A0ABP6P2V2_9ACTN</name>
<evidence type="ECO:0000313" key="3">
    <source>
        <dbReference type="Proteomes" id="UP001500320"/>
    </source>
</evidence>
<feature type="region of interest" description="Disordered" evidence="1">
    <location>
        <begin position="1"/>
        <end position="22"/>
    </location>
</feature>
<feature type="compositionally biased region" description="Basic and acidic residues" evidence="1">
    <location>
        <begin position="44"/>
        <end position="56"/>
    </location>
</feature>
<reference evidence="3" key="1">
    <citation type="journal article" date="2019" name="Int. J. Syst. Evol. Microbiol.">
        <title>The Global Catalogue of Microorganisms (GCM) 10K type strain sequencing project: providing services to taxonomists for standard genome sequencing and annotation.</title>
        <authorList>
            <consortium name="The Broad Institute Genomics Platform"/>
            <consortium name="The Broad Institute Genome Sequencing Center for Infectious Disease"/>
            <person name="Wu L."/>
            <person name="Ma J."/>
        </authorList>
    </citation>
    <scope>NUCLEOTIDE SEQUENCE [LARGE SCALE GENOMIC DNA]</scope>
    <source>
        <strain evidence="3">JCM 9373</strain>
    </source>
</reference>
<feature type="region of interest" description="Disordered" evidence="1">
    <location>
        <begin position="37"/>
        <end position="74"/>
    </location>
</feature>
<dbReference type="EMBL" id="BAAAUT010000092">
    <property type="protein sequence ID" value="GAA3165705.1"/>
    <property type="molecule type" value="Genomic_DNA"/>
</dbReference>
<comment type="caution">
    <text evidence="2">The sequence shown here is derived from an EMBL/GenBank/DDBJ whole genome shotgun (WGS) entry which is preliminary data.</text>
</comment>
<evidence type="ECO:0000313" key="2">
    <source>
        <dbReference type="EMBL" id="GAA3165705.1"/>
    </source>
</evidence>
<dbReference type="Proteomes" id="UP001500320">
    <property type="component" value="Unassembled WGS sequence"/>
</dbReference>
<proteinExistence type="predicted"/>
<accession>A0ABP6P2V2</accession>
<feature type="compositionally biased region" description="Basic and acidic residues" evidence="1">
    <location>
        <begin position="1"/>
        <end position="15"/>
    </location>
</feature>
<keyword evidence="3" id="KW-1185">Reference proteome</keyword>
<evidence type="ECO:0000256" key="1">
    <source>
        <dbReference type="SAM" id="MobiDB-lite"/>
    </source>
</evidence>
<protein>
    <submittedName>
        <fullName evidence="2">Uncharacterized protein</fullName>
    </submittedName>
</protein>